<protein>
    <recommendedName>
        <fullName evidence="7">Insulin-like growth factor binding protein, N-terminal</fullName>
    </recommendedName>
</protein>
<keyword evidence="1" id="KW-0732">Signal</keyword>
<evidence type="ECO:0000313" key="6">
    <source>
        <dbReference type="Proteomes" id="UP000692954"/>
    </source>
</evidence>
<dbReference type="Proteomes" id="UP000692954">
    <property type="component" value="Unassembled WGS sequence"/>
</dbReference>
<keyword evidence="4" id="KW-0472">Membrane</keyword>
<keyword evidence="3" id="KW-1015">Disulfide bond</keyword>
<keyword evidence="4" id="KW-0812">Transmembrane</keyword>
<organism evidence="5 6">
    <name type="scientific">Paramecium sonneborni</name>
    <dbReference type="NCBI Taxonomy" id="65129"/>
    <lineage>
        <taxon>Eukaryota</taxon>
        <taxon>Sar</taxon>
        <taxon>Alveolata</taxon>
        <taxon>Ciliophora</taxon>
        <taxon>Intramacronucleata</taxon>
        <taxon>Oligohymenophorea</taxon>
        <taxon>Peniculida</taxon>
        <taxon>Parameciidae</taxon>
        <taxon>Paramecium</taxon>
    </lineage>
</organism>
<dbReference type="NCBIfam" id="TIGR02232">
    <property type="entry name" value="myxo_disulf_rpt"/>
    <property type="match status" value="4"/>
</dbReference>
<feature type="transmembrane region" description="Helical" evidence="4">
    <location>
        <begin position="870"/>
        <end position="887"/>
    </location>
</feature>
<dbReference type="InterPro" id="IPR011936">
    <property type="entry name" value="Myxo_disulph_rpt"/>
</dbReference>
<evidence type="ECO:0000256" key="3">
    <source>
        <dbReference type="ARBA" id="ARBA00023157"/>
    </source>
</evidence>
<evidence type="ECO:0000256" key="4">
    <source>
        <dbReference type="SAM" id="Phobius"/>
    </source>
</evidence>
<reference evidence="5" key="1">
    <citation type="submission" date="2021-01" db="EMBL/GenBank/DDBJ databases">
        <authorList>
            <consortium name="Genoscope - CEA"/>
            <person name="William W."/>
        </authorList>
    </citation>
    <scope>NUCLEOTIDE SEQUENCE</scope>
</reference>
<proteinExistence type="predicted"/>
<accession>A0A8S1QK08</accession>
<feature type="transmembrane region" description="Helical" evidence="4">
    <location>
        <begin position="1106"/>
        <end position="1129"/>
    </location>
</feature>
<name>A0A8S1QK08_9CILI</name>
<evidence type="ECO:0000256" key="1">
    <source>
        <dbReference type="ARBA" id="ARBA00022729"/>
    </source>
</evidence>
<comment type="caution">
    <text evidence="5">The sequence shown here is derived from an EMBL/GenBank/DDBJ whole genome shotgun (WGS) entry which is preliminary data.</text>
</comment>
<keyword evidence="6" id="KW-1185">Reference proteome</keyword>
<evidence type="ECO:0008006" key="7">
    <source>
        <dbReference type="Google" id="ProtNLM"/>
    </source>
</evidence>
<feature type="transmembrane region" description="Helical" evidence="4">
    <location>
        <begin position="1074"/>
        <end position="1094"/>
    </location>
</feature>
<dbReference type="SMART" id="SM00261">
    <property type="entry name" value="FU"/>
    <property type="match status" value="4"/>
</dbReference>
<keyword evidence="2" id="KW-0677">Repeat</keyword>
<dbReference type="AlphaFoldDB" id="A0A8S1QK08"/>
<keyword evidence="4" id="KW-1133">Transmembrane helix</keyword>
<feature type="transmembrane region" description="Helical" evidence="4">
    <location>
        <begin position="1019"/>
        <end position="1037"/>
    </location>
</feature>
<dbReference type="PANTHER" id="PTHR38934">
    <property type="entry name" value="HYPHALLY REGULATED CELL WALL PROTEIN 1"/>
    <property type="match status" value="1"/>
</dbReference>
<evidence type="ECO:0000313" key="5">
    <source>
        <dbReference type="EMBL" id="CAD8116378.1"/>
    </source>
</evidence>
<dbReference type="EMBL" id="CAJJDN010000110">
    <property type="protein sequence ID" value="CAD8116378.1"/>
    <property type="molecule type" value="Genomic_DNA"/>
</dbReference>
<feature type="transmembrane region" description="Helical" evidence="4">
    <location>
        <begin position="1043"/>
        <end position="1062"/>
    </location>
</feature>
<sequence length="1133" mass="130454">MQLTWLFNMQNLDECTSCDQSSSNQYNTLLNGVCLSLTPSTSNPIVCNQYCETCTRTLKTNCSTCVSDYHRSLQSNQCLCQKGFYDDGINLYCLPICGDLLIVDGEDCDDGNFNPYDGCNNCKKSCDVFCKECLQGFCYECQDGFQMINHKCIQICDDNISQCSIQISQCYICNVNLLSNSVNSIKGNPITSIQLNQCYDSNVIAWDDCFQGNFNCPQFCLSCVYGDCLKYDKSSGYGLLDKLNNKCTSICGDGLKSIDEDCDDGNDINYDGCFKCFYSCHLNCQDCLNGICQQCQYGYYLNQKDNSCFSICGDGIIANNEECDILNLVDNYECSNCQIKCQSECLICYEGLCYQCKDNVNLFVEMDQFLDRNNVMMVMMLIEMDVINVNFNVNNNVLIVYLEFVMSVILKVECGDLVIVQNEDCDDGNQLQYDGCFECQFQCQVECADCKQGICYECGTLGYHLTNGFCHSICGDGIVVQSYEECDDGNSYMYDGCYQCQFQCQEMCTQCQLGICYECNEFGWIIENHVCKPFCGDGIIKDYEQCDDMNNYINDGCHQCLFQCDQYCIDCLEGICQQCELGRYLFQNVCYSQCGDGNYVKTAEYCDDGNQENGDGCDKNCQIENNFTCKSVEGSYSQCIYSKQPQFQIIILPTYFGEYQDIQIKFDQKMKYFDAQSSSLIISTIIDMNDSDYDIKEQIIKSDPQNEISDIIIQLRINFYAPIERPILKIQFLNDTFVSKYNLTLEQTIKTKQLQSLTVLSQSQINVAQKAATYNEALIFTLFISRFFRIISNLMDQLQYLSYVKYISIQFPPNLNIYFEVFKIITIEPIIQNMGINKIFNLIYQEEFYQIPNDGKILNDGINVNFLENFKSFLFCLIIAYMAYYFYKTAHLILSKFQSQLLSKLNLTLTKIYYSIRQKCLLQSKDFFYNAILRVFMSNAYDISFAMTVQIAYFSNNTLRESITSYFSFVIFISYIGTSIYFYYILQKFSTSNTFKVKQKYAALFEGVKNPKNTWIAQYNAILLIKKFVFISLIVFLQKEGKLQSLLIATNQTLFLLYFMVNKPLNSYHEYQKIIITESIIIVNTITFILYDYITDIGLSQNIRIIIGWIHIFTFSTILSISLIIDIFYESQF</sequence>
<evidence type="ECO:0000256" key="2">
    <source>
        <dbReference type="ARBA" id="ARBA00022737"/>
    </source>
</evidence>
<dbReference type="Pfam" id="PF13948">
    <property type="entry name" value="DUF4215"/>
    <property type="match status" value="7"/>
</dbReference>
<gene>
    <name evidence="5" type="ORF">PSON_ATCC_30995.1.T1100192</name>
</gene>
<dbReference type="InterPro" id="IPR006212">
    <property type="entry name" value="Furin_repeat"/>
</dbReference>
<dbReference type="PANTHER" id="PTHR38934:SF6">
    <property type="entry name" value="CHROMOSOME UNDETERMINED SCAFFOLD_176, WHOLE GENOME SHOTGUN SEQUENCE"/>
    <property type="match status" value="1"/>
</dbReference>
<feature type="transmembrane region" description="Helical" evidence="4">
    <location>
        <begin position="966"/>
        <end position="986"/>
    </location>
</feature>